<dbReference type="OrthoDB" id="1386367at2759"/>
<dbReference type="InterPro" id="IPR007452">
    <property type="entry name" value="TamB_C"/>
</dbReference>
<organism evidence="8 9">
    <name type="scientific">Coptis chinensis</name>
    <dbReference type="NCBI Taxonomy" id="261450"/>
    <lineage>
        <taxon>Eukaryota</taxon>
        <taxon>Viridiplantae</taxon>
        <taxon>Streptophyta</taxon>
        <taxon>Embryophyta</taxon>
        <taxon>Tracheophyta</taxon>
        <taxon>Spermatophyta</taxon>
        <taxon>Magnoliopsida</taxon>
        <taxon>Ranunculales</taxon>
        <taxon>Ranunculaceae</taxon>
        <taxon>Coptidoideae</taxon>
        <taxon>Coptis</taxon>
    </lineage>
</organism>
<feature type="region of interest" description="Disordered" evidence="5">
    <location>
        <begin position="546"/>
        <end position="566"/>
    </location>
</feature>
<keyword evidence="2 6" id="KW-0812">Transmembrane</keyword>
<dbReference type="EMBL" id="JADFTS010000003">
    <property type="protein sequence ID" value="KAF9613143.1"/>
    <property type="molecule type" value="Genomic_DNA"/>
</dbReference>
<feature type="compositionally biased region" description="Polar residues" evidence="5">
    <location>
        <begin position="546"/>
        <end position="557"/>
    </location>
</feature>
<dbReference type="Pfam" id="PF04357">
    <property type="entry name" value="TamB"/>
    <property type="match status" value="1"/>
</dbReference>
<accession>A0A835IAU0</accession>
<evidence type="ECO:0000256" key="6">
    <source>
        <dbReference type="SAM" id="Phobius"/>
    </source>
</evidence>
<keyword evidence="9" id="KW-1185">Reference proteome</keyword>
<dbReference type="PANTHER" id="PTHR34457">
    <property type="entry name" value="EMBRYO DEFECTIVE 2410"/>
    <property type="match status" value="1"/>
</dbReference>
<comment type="subcellular location">
    <subcellularLocation>
        <location evidence="1">Membrane</location>
        <topology evidence="1">Single-pass membrane protein</topology>
    </subcellularLocation>
</comment>
<evidence type="ECO:0000256" key="4">
    <source>
        <dbReference type="ARBA" id="ARBA00023136"/>
    </source>
</evidence>
<dbReference type="GO" id="GO:0009306">
    <property type="term" value="P:protein secretion"/>
    <property type="evidence" value="ECO:0007669"/>
    <property type="project" value="InterPro"/>
</dbReference>
<dbReference type="GO" id="GO:0005886">
    <property type="term" value="C:plasma membrane"/>
    <property type="evidence" value="ECO:0007669"/>
    <property type="project" value="InterPro"/>
</dbReference>
<evidence type="ECO:0000313" key="9">
    <source>
        <dbReference type="Proteomes" id="UP000631114"/>
    </source>
</evidence>
<feature type="domain" description="Translocation and assembly module TamB C-terminal" evidence="7">
    <location>
        <begin position="1910"/>
        <end position="2287"/>
    </location>
</feature>
<evidence type="ECO:0000256" key="1">
    <source>
        <dbReference type="ARBA" id="ARBA00004167"/>
    </source>
</evidence>
<dbReference type="PANTHER" id="PTHR34457:SF3">
    <property type="entry name" value="PROTEIN TIC236, CHLOROPLASTIC"/>
    <property type="match status" value="1"/>
</dbReference>
<name>A0A835IAU0_9MAGN</name>
<proteinExistence type="predicted"/>
<evidence type="ECO:0000259" key="7">
    <source>
        <dbReference type="Pfam" id="PF04357"/>
    </source>
</evidence>
<evidence type="ECO:0000256" key="3">
    <source>
        <dbReference type="ARBA" id="ARBA00022989"/>
    </source>
</evidence>
<feature type="transmembrane region" description="Helical" evidence="6">
    <location>
        <begin position="110"/>
        <end position="131"/>
    </location>
</feature>
<sequence length="2304" mass="252999">MKTMGIGCLDSPFLGFPLKGSVKGKKYGSSTFAVRGNSGSRTSQRPGCSYQNHEKSPVVSFSQFGRRKVDFLFKISRSRSRLKTNCIEERFSRSKALVVRSIVPLWKEGLLLLRCSIFVAVISAIGLLVWYGKMKAKCYVEAKLLPSVCSVLTEYLQRKIDLGMVRSVSPLSITLESCSIGPHNEEFSCGEVPRMKIRVRPFASLKRGKIVIDAVLSQPTVLISQKNDFTWLGIPASDATFERHSSTEEGIDYRTKTSRVSREAMAATWAIERDKAAREAAENGYIVPQQGSSSLADEVCKEVPNRYGDLASSPTYFHFEEQMHLGDHHCVDLGVEHKLKHADLDKSFVRKYPSSGSSLWSRMIPGSVRRGFKGKSNGKETSVADCSAKRRILENSAAAALAHFQGLFSGKFSDPSEWGQPSSGGSHVATQLESLVVKSDGPSNDAVGNDLHITSDNQYVPTDMIGQKNYEQGTYDSAVGYLRNKAEVNLPNNLENDLGCGDSEQSQDLIVDKGNDSFRCEGEPSLLNTDKQSAVRIFDGQLPSSVSLADSTETDGYSTKDGDMDGVRVHNTNFESRDNFNSLQNKESLDEKSEGCNDSSSQDVALVKQRPWLVMHHSLRMWPLGLKAGLSGFHRNAREVLSEYLASQIQKVKSCMNLRLDDLVAELAEGVDLVQPEGIEKMLPVTLDSVYFTEGTLMLLGYGDLEPREMNNVNGQVKFQNHYSRVHVLLSGNCKGWRSDMTGKDGGWLSTDVVVDCVEQQWRANLKISNLFVPLFEKILDIPITWSNGRASGEIHICMSRGETFPNLHGQLDVKGLNFQIFGAPSCFSEMEASLCFRGQRIFLHNASGWFGDIPLEASGDFGINLEDGEFHLMCQVPCVEVNALMKTFKMKPSLFPLAGSITAVFNCQGPLDAPIFVGSGVVSRKTVHSFSNIPASSASEAMMKSKEAGAVAAFDRIPFSYVSANFTFNTDNNVADLYGIRATLLDGGEIRGAGNAWICPEGEVDETAMDVNFSGNLGFDKVMYRYLPSEIQVMPFKLGELNGETKLSGSLLRPRFDIKWAAPKAEGSFSDARGDMIISHDSITVNSSSVAFDLYTKVQTSYPDEYWSKGEDSDVMAAVPLVVDGVELDLRMRGFEFFSLASSYSLDSPRPMHLKATGRVKFHGTVVKSSGNIDAGVLDPEKDLLRTQKTDYNQKSSLVGDVAISGIKLNQLMLAPQLVGSLSISHESIKLDAMGRPDESLALEVVGPLRPTKDQNLQNKTMLSFSLQKGQLKANICYQPQCSANIEVRHLPLDELELASLRGTIQRAELQLNLQKRRGHGLLSVLRPKFSGLLGEALDVSARWSGDVITVEKTVLEQTNSRYELQGEYVLPGTRDRHSADKQRCGLLERAMAGQLGSVISSMGRWRMRLEVPRAEVSEMLPLARLLSRSTDPDVRSRSKLADFLGDLLDCADGGGCQLDLEEPNSEFGGEGARGYVGEVLEGHAYIDSGTGTMQTVTTRGIVFIPWHEVVLQQLRCADNQDLFIRSLQSVGICAESLTGLLEVIRRHVTPLDEVILEDISLPGLAELKGHWHGSLDASGGGNGDTMADFDFQGEDWEWGAYKTQRVLAVGAYSNNDGLRLEKIFIQKDNATVHADGTLLGPKSNLHFAVLNFPIGLVPTLVQVIESSATDALHSLRQALTPIKGILHMEGDLRGTIAKPECDVQVRLLDGAIGGVDLGRAEIVASLTSTSRFLFKANFEPVIQSGHVHIQGSVPVSNIQNGILEEEDREVDKGKALWIPGWAKGRVSVDESNEKKVSRERSEEGWDVHLAESLKGLNWNILDAGEVRVDADVKDGGMMLLTALCPYGDWLHGNADIMLQVRGTVEQPMLDGSASFHRASISTDVLRKPLTNFGGTVHVRSNKLCISSLEGRVSRRGKLHVKGNLPFKTSEATSADKIDLKCEVLEVRAKNILSGQVDSQVQITGSILQPNISGMIKLSRGEAYLPHDKGNGAAMINRLASNRPNLSAAGYGRMTGPGYVSRFFSSEPATSHAKFPQPSGERAVVEEKVEQVNGKPKIDVRLTDLKLLLGPELRIVYPLILNFAVSGELELNGVAHPKWIKPKGVLAFDNGDVNLVATQVRLKREHLNIAKFEPDLGLDPSLDLALVGSEWQLRIQGRASNWQDNLVVTSTRSVEQDVLSPTELAFKKLATATLETLMPRIEGKGEFGHARWRLVYAPQIPSLLSLDPTVDPLKSLANNISSGTEVEVQLGKRLQASMVRQMKDSEMATQWTLIYQLTSRLRVLLQSAPSKRLLFEYSATSQD</sequence>
<comment type="caution">
    <text evidence="8">The sequence shown here is derived from an EMBL/GenBank/DDBJ whole genome shotgun (WGS) entry which is preliminary data.</text>
</comment>
<evidence type="ECO:0000256" key="2">
    <source>
        <dbReference type="ARBA" id="ARBA00022692"/>
    </source>
</evidence>
<protein>
    <recommendedName>
        <fullName evidence="7">Translocation and assembly module TamB C-terminal domain-containing protein</fullName>
    </recommendedName>
</protein>
<evidence type="ECO:0000256" key="5">
    <source>
        <dbReference type="SAM" id="MobiDB-lite"/>
    </source>
</evidence>
<gene>
    <name evidence="8" type="ORF">IFM89_005714</name>
</gene>
<keyword evidence="4 6" id="KW-0472">Membrane</keyword>
<dbReference type="Proteomes" id="UP000631114">
    <property type="component" value="Unassembled WGS sequence"/>
</dbReference>
<reference evidence="8 9" key="1">
    <citation type="submission" date="2020-10" db="EMBL/GenBank/DDBJ databases">
        <title>The Coptis chinensis genome and diversification of protoberbering-type alkaloids.</title>
        <authorList>
            <person name="Wang B."/>
            <person name="Shu S."/>
            <person name="Song C."/>
            <person name="Liu Y."/>
        </authorList>
    </citation>
    <scope>NUCLEOTIDE SEQUENCE [LARGE SCALE GENOMIC DNA]</scope>
    <source>
        <strain evidence="8">HL-2020</strain>
        <tissue evidence="8">Leaf</tissue>
    </source>
</reference>
<dbReference type="InterPro" id="IPR053022">
    <property type="entry name" value="Chloroplast_translocon_comp"/>
</dbReference>
<keyword evidence="3 6" id="KW-1133">Transmembrane helix</keyword>
<evidence type="ECO:0000313" key="8">
    <source>
        <dbReference type="EMBL" id="KAF9613143.1"/>
    </source>
</evidence>